<accession>A0A8D0A5Q7</accession>
<organism evidence="2 3">
    <name type="scientific">Sander lucioperca</name>
    <name type="common">Pike-perch</name>
    <name type="synonym">Perca lucioperca</name>
    <dbReference type="NCBI Taxonomy" id="283035"/>
    <lineage>
        <taxon>Eukaryota</taxon>
        <taxon>Metazoa</taxon>
        <taxon>Chordata</taxon>
        <taxon>Craniata</taxon>
        <taxon>Vertebrata</taxon>
        <taxon>Euteleostomi</taxon>
        <taxon>Actinopterygii</taxon>
        <taxon>Neopterygii</taxon>
        <taxon>Teleostei</taxon>
        <taxon>Neoteleostei</taxon>
        <taxon>Acanthomorphata</taxon>
        <taxon>Eupercaria</taxon>
        <taxon>Perciformes</taxon>
        <taxon>Percoidei</taxon>
        <taxon>Percidae</taxon>
        <taxon>Luciopercinae</taxon>
        <taxon>Sander</taxon>
    </lineage>
</organism>
<reference evidence="2" key="1">
    <citation type="submission" date="2025-08" db="UniProtKB">
        <authorList>
            <consortium name="Ensembl"/>
        </authorList>
    </citation>
    <scope>IDENTIFICATION</scope>
</reference>
<dbReference type="AlphaFoldDB" id="A0A8D0A5Q7"/>
<evidence type="ECO:0000313" key="2">
    <source>
        <dbReference type="Ensembl" id="ENSSLUP00000049638.1"/>
    </source>
</evidence>
<keyword evidence="3" id="KW-1185">Reference proteome</keyword>
<protein>
    <submittedName>
        <fullName evidence="2">Uncharacterized protein</fullName>
    </submittedName>
</protein>
<evidence type="ECO:0000256" key="1">
    <source>
        <dbReference type="SAM" id="MobiDB-lite"/>
    </source>
</evidence>
<sequence>MRRALHQSQPLRRALHQSQPLRRALHQSQPLRRAFERRPLVTPLWKWPVNEASPDPSQLQLRRVWGQPG</sequence>
<evidence type="ECO:0000313" key="3">
    <source>
        <dbReference type="Proteomes" id="UP000694568"/>
    </source>
</evidence>
<feature type="region of interest" description="Disordered" evidence="1">
    <location>
        <begin position="1"/>
        <end position="33"/>
    </location>
</feature>
<proteinExistence type="predicted"/>
<dbReference type="GeneTree" id="ENSGT01150000288891"/>
<feature type="compositionally biased region" description="Polar residues" evidence="1">
    <location>
        <begin position="1"/>
        <end position="30"/>
    </location>
</feature>
<dbReference type="Proteomes" id="UP000694568">
    <property type="component" value="Unplaced"/>
</dbReference>
<dbReference type="Ensembl" id="ENSSLUT00000051117.1">
    <property type="protein sequence ID" value="ENSSLUP00000049638.1"/>
    <property type="gene ID" value="ENSSLUG00000021660.1"/>
</dbReference>
<name>A0A8D0A5Q7_SANLU</name>
<reference evidence="2" key="2">
    <citation type="submission" date="2025-09" db="UniProtKB">
        <authorList>
            <consortium name="Ensembl"/>
        </authorList>
    </citation>
    <scope>IDENTIFICATION</scope>
</reference>